<dbReference type="HOGENOM" id="CLU_464453_0_0_12"/>
<sequence>MARGTVIHAAILAQYFHRWSIADWNDRGRIVDEFAQAAGISKTTAYKRLQRLRVGERADSGARPKTRKKRKAEAVRAMEREHAKAVWAMKTMPGEQAAYWVSTEQAIRLAEKAGVIPEGIYSRDRMDRILRECGLSRRISQTRPAAMSLTAEYPGHVFVVDATPMNHYYLRLDGQIQKVVQFQTPDGDTHLNDLLERDGLYKIWVYYLVDMHSKTFLVRAFAPEARTGRRNGGENSDDWITFLTWAFLPKSPSSSPIDGLPNPLDDCPLEGAPTILYCDKGSGIGKSAKIKLLCRHLGIKIETHLPGNPSAKGLVESRIGAFKRSFEVFMLKSRFTTLDEVNYFYQSWSSDTNRKRSFYQKWRAGAVERPIFRVTPENIQEAYVSHIERVIDGYGCVSIDGEKWFVTHEERYQKTRVQLYRPLNRTGERRWFAETSDGIVFQCEHGAKGHGFDDIKAFPKSEAARIKDEARLVASQIRSVLQFEDLLPDHEDTNLRHMPNRAAPVSTHSAVAPDQFGSVEHARRWIMMQTGLMDDQIDEDLHDIMQKGFELSMKTNGYIPAALVIEFANILNRSKSEKENTYDNEAR</sequence>
<dbReference type="PROSITE" id="PS50994">
    <property type="entry name" value="INTEGRASE"/>
    <property type="match status" value="1"/>
</dbReference>
<protein>
    <submittedName>
        <fullName evidence="2">Integrase catalytic region</fullName>
    </submittedName>
</protein>
<dbReference type="AlphaFoldDB" id="H2CKH6"/>
<gene>
    <name evidence="2" type="ORF">Lepil_3624</name>
</gene>
<reference evidence="2 3" key="1">
    <citation type="submission" date="2011-10" db="EMBL/GenBank/DDBJ databases">
        <title>The Improved High-Quality Draft genome of Leptonema illini DSM 21528.</title>
        <authorList>
            <consortium name="US DOE Joint Genome Institute (JGI-PGF)"/>
            <person name="Lucas S."/>
            <person name="Copeland A."/>
            <person name="Lapidus A."/>
            <person name="Glavina del Rio T."/>
            <person name="Dalin E."/>
            <person name="Tice H."/>
            <person name="Bruce D."/>
            <person name="Goodwin L."/>
            <person name="Pitluck S."/>
            <person name="Peters L."/>
            <person name="Mikhailova N."/>
            <person name="Held B."/>
            <person name="Kyrpides N."/>
            <person name="Mavromatis K."/>
            <person name="Ivanova N."/>
            <person name="Markowitz V."/>
            <person name="Cheng J.-F."/>
            <person name="Hugenholtz P."/>
            <person name="Woyke T."/>
            <person name="Wu D."/>
            <person name="Gronow S."/>
            <person name="Wellnitz S."/>
            <person name="Brambilla E.-M."/>
            <person name="Klenk H.-P."/>
            <person name="Eisen J.A."/>
        </authorList>
    </citation>
    <scope>NUCLEOTIDE SEQUENCE [LARGE SCALE GENOMIC DNA]</scope>
    <source>
        <strain evidence="2 3">DSM 21528</strain>
    </source>
</reference>
<dbReference type="InterPro" id="IPR001584">
    <property type="entry name" value="Integrase_cat-core"/>
</dbReference>
<dbReference type="SUPFAM" id="SSF53098">
    <property type="entry name" value="Ribonuclease H-like"/>
    <property type="match status" value="1"/>
</dbReference>
<accession>H2CKH6</accession>
<dbReference type="PANTHER" id="PTHR35004:SF7">
    <property type="entry name" value="INTEGRASE PROTEIN"/>
    <property type="match status" value="1"/>
</dbReference>
<evidence type="ECO:0000313" key="3">
    <source>
        <dbReference type="Proteomes" id="UP000005737"/>
    </source>
</evidence>
<name>H2CKH6_9LEPT</name>
<feature type="domain" description="Integrase catalytic" evidence="1">
    <location>
        <begin position="181"/>
        <end position="378"/>
    </location>
</feature>
<dbReference type="Proteomes" id="UP000005737">
    <property type="component" value="Unassembled WGS sequence"/>
</dbReference>
<dbReference type="EMBL" id="JH597773">
    <property type="protein sequence ID" value="EHQ08281.1"/>
    <property type="molecule type" value="Genomic_DNA"/>
</dbReference>
<proteinExistence type="predicted"/>
<dbReference type="InterPro" id="IPR036397">
    <property type="entry name" value="RNaseH_sf"/>
</dbReference>
<dbReference type="STRING" id="183.GCA_002009735_02057"/>
<dbReference type="RefSeq" id="WP_002774796.1">
    <property type="nucleotide sequence ID" value="NZ_JH597773.1"/>
</dbReference>
<dbReference type="GO" id="GO:0003676">
    <property type="term" value="F:nucleic acid binding"/>
    <property type="evidence" value="ECO:0007669"/>
    <property type="project" value="InterPro"/>
</dbReference>
<evidence type="ECO:0000259" key="1">
    <source>
        <dbReference type="PROSITE" id="PS50994"/>
    </source>
</evidence>
<evidence type="ECO:0000313" key="2">
    <source>
        <dbReference type="EMBL" id="EHQ08281.1"/>
    </source>
</evidence>
<dbReference type="PANTHER" id="PTHR35004">
    <property type="entry name" value="TRANSPOSASE RV3428C-RELATED"/>
    <property type="match status" value="1"/>
</dbReference>
<dbReference type="GO" id="GO:0015074">
    <property type="term" value="P:DNA integration"/>
    <property type="evidence" value="ECO:0007669"/>
    <property type="project" value="InterPro"/>
</dbReference>
<dbReference type="InterPro" id="IPR012337">
    <property type="entry name" value="RNaseH-like_sf"/>
</dbReference>
<organism evidence="2 3">
    <name type="scientific">Leptonema illini DSM 21528</name>
    <dbReference type="NCBI Taxonomy" id="929563"/>
    <lineage>
        <taxon>Bacteria</taxon>
        <taxon>Pseudomonadati</taxon>
        <taxon>Spirochaetota</taxon>
        <taxon>Spirochaetia</taxon>
        <taxon>Leptospirales</taxon>
        <taxon>Leptospiraceae</taxon>
        <taxon>Leptonema</taxon>
    </lineage>
</organism>
<dbReference type="Gene3D" id="3.30.420.10">
    <property type="entry name" value="Ribonuclease H-like superfamily/Ribonuclease H"/>
    <property type="match status" value="1"/>
</dbReference>
<keyword evidence="3" id="KW-1185">Reference proteome</keyword>